<dbReference type="EMBL" id="JACWZY010000040">
    <property type="protein sequence ID" value="MBD2704934.1"/>
    <property type="molecule type" value="Genomic_DNA"/>
</dbReference>
<dbReference type="Pfam" id="PF20217">
    <property type="entry name" value="DUF6577"/>
    <property type="match status" value="1"/>
</dbReference>
<sequence length="301" mass="35309">MPELVLIRSVCASNEFAYLFKERIGVSIMHQKYTQLLANNGLFANNWVYFWCMIETPFISHFSYGRAISKQELIQFLMGKYPQAKPSTLNWHIHDLVQKGILYRQGRGSYRLNKDSVSQSLTPNRRQFRPSIPDQLKKWDRKLRKSFPYLTLCIWSTQSIQAFSSYQSFTTYWFIEVERTALDTVLEIVLLAKLSLPIVKATDLNLTERYRTDTQTVVIIKQLISEAPLQQVDGIFTVTLEKMLVDLLADENVFEQYQEELPNIVQEATREYAINLDKLRRYARRRNKLTSINKLFAQVDL</sequence>
<name>A0A927GA48_9BACT</name>
<reference evidence="1" key="1">
    <citation type="submission" date="2020-09" db="EMBL/GenBank/DDBJ databases">
        <authorList>
            <person name="Kim M.K."/>
        </authorList>
    </citation>
    <scope>NUCLEOTIDE SEQUENCE</scope>
    <source>
        <strain evidence="1">BT702</strain>
    </source>
</reference>
<gene>
    <name evidence="1" type="ORF">IC229_30160</name>
</gene>
<keyword evidence="2" id="KW-1185">Reference proteome</keyword>
<accession>A0A927GA48</accession>
<evidence type="ECO:0000313" key="2">
    <source>
        <dbReference type="Proteomes" id="UP000598820"/>
    </source>
</evidence>
<protein>
    <submittedName>
        <fullName evidence="1">Uncharacterized protein</fullName>
    </submittedName>
</protein>
<comment type="caution">
    <text evidence="1">The sequence shown here is derived from an EMBL/GenBank/DDBJ whole genome shotgun (WGS) entry which is preliminary data.</text>
</comment>
<dbReference type="Proteomes" id="UP000598820">
    <property type="component" value="Unassembled WGS sequence"/>
</dbReference>
<dbReference type="RefSeq" id="WP_190891900.1">
    <property type="nucleotide sequence ID" value="NZ_JACWZY010000040.1"/>
</dbReference>
<dbReference type="AlphaFoldDB" id="A0A927GA48"/>
<proteinExistence type="predicted"/>
<organism evidence="1 2">
    <name type="scientific">Spirosoma profusum</name>
    <dbReference type="NCBI Taxonomy" id="2771354"/>
    <lineage>
        <taxon>Bacteria</taxon>
        <taxon>Pseudomonadati</taxon>
        <taxon>Bacteroidota</taxon>
        <taxon>Cytophagia</taxon>
        <taxon>Cytophagales</taxon>
        <taxon>Cytophagaceae</taxon>
        <taxon>Spirosoma</taxon>
    </lineage>
</organism>
<dbReference type="InterPro" id="IPR046484">
    <property type="entry name" value="DUF6577"/>
</dbReference>
<evidence type="ECO:0000313" key="1">
    <source>
        <dbReference type="EMBL" id="MBD2704934.1"/>
    </source>
</evidence>